<dbReference type="GO" id="GO:0004659">
    <property type="term" value="F:prenyltransferase activity"/>
    <property type="evidence" value="ECO:0007669"/>
    <property type="project" value="InterPro"/>
</dbReference>
<comment type="cofactor">
    <cofactor evidence="1">
        <name>Mg(2+)</name>
        <dbReference type="ChEBI" id="CHEBI:18420"/>
    </cofactor>
</comment>
<dbReference type="InterPro" id="IPR000092">
    <property type="entry name" value="Polyprenyl_synt"/>
</dbReference>
<keyword evidence="6" id="KW-0414">Isoprene biosynthesis</keyword>
<dbReference type="PANTHER" id="PTHR43281:SF1">
    <property type="entry name" value="FARNESYL DIPHOSPHATE SYNTHASE"/>
    <property type="match status" value="1"/>
</dbReference>
<protein>
    <submittedName>
        <fullName evidence="8">Polyprenyl synthetase family protein</fullName>
    </submittedName>
</protein>
<gene>
    <name evidence="8" type="ORF">H9830_08750</name>
</gene>
<organism evidence="8 9">
    <name type="scientific">Candidatus Agrococcus pullicola</name>
    <dbReference type="NCBI Taxonomy" id="2838429"/>
    <lineage>
        <taxon>Bacteria</taxon>
        <taxon>Bacillati</taxon>
        <taxon>Actinomycetota</taxon>
        <taxon>Actinomycetes</taxon>
        <taxon>Micrococcales</taxon>
        <taxon>Microbacteriaceae</taxon>
        <taxon>Agrococcus</taxon>
    </lineage>
</organism>
<comment type="caution">
    <text evidence="8">The sequence shown here is derived from an EMBL/GenBank/DDBJ whole genome shotgun (WGS) entry which is preliminary data.</text>
</comment>
<keyword evidence="4" id="KW-0479">Metal-binding</keyword>
<evidence type="ECO:0000256" key="2">
    <source>
        <dbReference type="ARBA" id="ARBA00006706"/>
    </source>
</evidence>
<name>A0A9D2CA29_9MICO</name>
<evidence type="ECO:0000256" key="6">
    <source>
        <dbReference type="ARBA" id="ARBA00023229"/>
    </source>
</evidence>
<evidence type="ECO:0000256" key="1">
    <source>
        <dbReference type="ARBA" id="ARBA00001946"/>
    </source>
</evidence>
<dbReference type="Gene3D" id="1.10.600.10">
    <property type="entry name" value="Farnesyl Diphosphate Synthase"/>
    <property type="match status" value="1"/>
</dbReference>
<sequence>MSSTNRFSKRVNQALTEFIQQRRVASTEISPALGILSKEADALLVGGKRVRAGFVYWGWQSVVAAREEADHTAGSEIDPGFPGIVNVAAAIELFHAAALVHDDIIDGSDTRRGRPSTHKAFEQLHRDSEWVGDSERWSRSAAILLGDLLLNWADDLVLTTTRGLEHGEAAHDVYRRMREEVTLGQFLDVLEEVAWIRQDPAELLQHAQTVAIHKSAKYSVMEPLLLGATIAGASQEQLSALSGYGLPIGVAFQMRDDLLGVFGDPSVTGKPAGDDLREGKRTVLVEIARRKLPANVRVLLDELLGDDSLDARQISMLQDAIRSSGAVERVEHMIERAVGQALESLHEGDFSRSSVLELERLASSVTDRAK</sequence>
<dbReference type="Proteomes" id="UP000824005">
    <property type="component" value="Unassembled WGS sequence"/>
</dbReference>
<evidence type="ECO:0000256" key="5">
    <source>
        <dbReference type="ARBA" id="ARBA00022842"/>
    </source>
</evidence>
<dbReference type="EMBL" id="DXDC01000265">
    <property type="protein sequence ID" value="HIY66348.1"/>
    <property type="molecule type" value="Genomic_DNA"/>
</dbReference>
<dbReference type="PROSITE" id="PS00444">
    <property type="entry name" value="POLYPRENYL_SYNTHASE_2"/>
    <property type="match status" value="1"/>
</dbReference>
<dbReference type="InterPro" id="IPR033749">
    <property type="entry name" value="Polyprenyl_synt_CS"/>
</dbReference>
<evidence type="ECO:0000313" key="9">
    <source>
        <dbReference type="Proteomes" id="UP000824005"/>
    </source>
</evidence>
<reference evidence="8" key="2">
    <citation type="submission" date="2021-04" db="EMBL/GenBank/DDBJ databases">
        <authorList>
            <person name="Gilroy R."/>
        </authorList>
    </citation>
    <scope>NUCLEOTIDE SEQUENCE</scope>
    <source>
        <strain evidence="8">ChiGjej1B1-98</strain>
    </source>
</reference>
<evidence type="ECO:0000256" key="3">
    <source>
        <dbReference type="ARBA" id="ARBA00022679"/>
    </source>
</evidence>
<dbReference type="SUPFAM" id="SSF48576">
    <property type="entry name" value="Terpenoid synthases"/>
    <property type="match status" value="1"/>
</dbReference>
<evidence type="ECO:0000256" key="4">
    <source>
        <dbReference type="ARBA" id="ARBA00022723"/>
    </source>
</evidence>
<evidence type="ECO:0000256" key="7">
    <source>
        <dbReference type="RuleBase" id="RU004466"/>
    </source>
</evidence>
<evidence type="ECO:0000313" key="8">
    <source>
        <dbReference type="EMBL" id="HIY66348.1"/>
    </source>
</evidence>
<dbReference type="GO" id="GO:0008299">
    <property type="term" value="P:isoprenoid biosynthetic process"/>
    <property type="evidence" value="ECO:0007669"/>
    <property type="project" value="UniProtKB-KW"/>
</dbReference>
<dbReference type="InterPro" id="IPR008949">
    <property type="entry name" value="Isoprenoid_synthase_dom_sf"/>
</dbReference>
<proteinExistence type="inferred from homology"/>
<keyword evidence="3 7" id="KW-0808">Transferase</keyword>
<reference evidence="8" key="1">
    <citation type="journal article" date="2021" name="PeerJ">
        <title>Extensive microbial diversity within the chicken gut microbiome revealed by metagenomics and culture.</title>
        <authorList>
            <person name="Gilroy R."/>
            <person name="Ravi A."/>
            <person name="Getino M."/>
            <person name="Pursley I."/>
            <person name="Horton D.L."/>
            <person name="Alikhan N.F."/>
            <person name="Baker D."/>
            <person name="Gharbi K."/>
            <person name="Hall N."/>
            <person name="Watson M."/>
            <person name="Adriaenssens E.M."/>
            <person name="Foster-Nyarko E."/>
            <person name="Jarju S."/>
            <person name="Secka A."/>
            <person name="Antonio M."/>
            <person name="Oren A."/>
            <person name="Chaudhuri R.R."/>
            <person name="La Ragione R."/>
            <person name="Hildebrand F."/>
            <person name="Pallen M.J."/>
        </authorList>
    </citation>
    <scope>NUCLEOTIDE SEQUENCE</scope>
    <source>
        <strain evidence="8">ChiGjej1B1-98</strain>
    </source>
</reference>
<dbReference type="GO" id="GO:0046872">
    <property type="term" value="F:metal ion binding"/>
    <property type="evidence" value="ECO:0007669"/>
    <property type="project" value="UniProtKB-KW"/>
</dbReference>
<dbReference type="PANTHER" id="PTHR43281">
    <property type="entry name" value="FARNESYL DIPHOSPHATE SYNTHASE"/>
    <property type="match status" value="1"/>
</dbReference>
<accession>A0A9D2CA29</accession>
<comment type="similarity">
    <text evidence="2 7">Belongs to the FPP/GGPP synthase family.</text>
</comment>
<keyword evidence="5" id="KW-0460">Magnesium</keyword>
<dbReference type="Pfam" id="PF00348">
    <property type="entry name" value="polyprenyl_synt"/>
    <property type="match status" value="1"/>
</dbReference>
<dbReference type="PROSITE" id="PS00723">
    <property type="entry name" value="POLYPRENYL_SYNTHASE_1"/>
    <property type="match status" value="1"/>
</dbReference>
<dbReference type="AlphaFoldDB" id="A0A9D2CA29"/>
<dbReference type="SFLD" id="SFLDS00005">
    <property type="entry name" value="Isoprenoid_Synthase_Type_I"/>
    <property type="match status" value="1"/>
</dbReference>
<dbReference type="CDD" id="cd00685">
    <property type="entry name" value="Trans_IPPS_HT"/>
    <property type="match status" value="1"/>
</dbReference>